<gene>
    <name evidence="2" type="primary">Cnig_chr_IV.g15616</name>
    <name evidence="2" type="ORF">B9Z55_015616</name>
</gene>
<protein>
    <submittedName>
        <fullName evidence="2">Uncharacterized protein</fullName>
    </submittedName>
</protein>
<evidence type="ECO:0000313" key="2">
    <source>
        <dbReference type="EMBL" id="PIC36722.1"/>
    </source>
</evidence>
<proteinExistence type="predicted"/>
<reference evidence="3" key="1">
    <citation type="submission" date="2017-10" db="EMBL/GenBank/DDBJ databases">
        <title>Rapid genome shrinkage in a self-fertile nematode reveals novel sperm competition proteins.</title>
        <authorList>
            <person name="Yin D."/>
            <person name="Schwarz E.M."/>
            <person name="Thomas C.G."/>
            <person name="Felde R.L."/>
            <person name="Korf I.F."/>
            <person name="Cutter A.D."/>
            <person name="Schartner C.M."/>
            <person name="Ralston E.J."/>
            <person name="Meyer B.J."/>
            <person name="Haag E.S."/>
        </authorList>
    </citation>
    <scope>NUCLEOTIDE SEQUENCE [LARGE SCALE GENOMIC DNA]</scope>
    <source>
        <strain evidence="3">JU1422</strain>
    </source>
</reference>
<feature type="compositionally biased region" description="Pro residues" evidence="1">
    <location>
        <begin position="23"/>
        <end position="34"/>
    </location>
</feature>
<feature type="region of interest" description="Disordered" evidence="1">
    <location>
        <begin position="1"/>
        <end position="70"/>
    </location>
</feature>
<feature type="compositionally biased region" description="Basic and acidic residues" evidence="1">
    <location>
        <begin position="1"/>
        <end position="15"/>
    </location>
</feature>
<dbReference type="AlphaFoldDB" id="A0A2G5UB02"/>
<name>A0A2G5UB02_9PELO</name>
<organism evidence="2 3">
    <name type="scientific">Caenorhabditis nigoni</name>
    <dbReference type="NCBI Taxonomy" id="1611254"/>
    <lineage>
        <taxon>Eukaryota</taxon>
        <taxon>Metazoa</taxon>
        <taxon>Ecdysozoa</taxon>
        <taxon>Nematoda</taxon>
        <taxon>Chromadorea</taxon>
        <taxon>Rhabditida</taxon>
        <taxon>Rhabditina</taxon>
        <taxon>Rhabditomorpha</taxon>
        <taxon>Rhabditoidea</taxon>
        <taxon>Rhabditidae</taxon>
        <taxon>Peloderinae</taxon>
        <taxon>Caenorhabditis</taxon>
    </lineage>
</organism>
<dbReference type="Proteomes" id="UP000230233">
    <property type="component" value="Chromosome IV"/>
</dbReference>
<accession>A0A2G5UB02</accession>
<evidence type="ECO:0000256" key="1">
    <source>
        <dbReference type="SAM" id="MobiDB-lite"/>
    </source>
</evidence>
<dbReference type="EMBL" id="PDUG01000004">
    <property type="protein sequence ID" value="PIC36722.1"/>
    <property type="molecule type" value="Genomic_DNA"/>
</dbReference>
<comment type="caution">
    <text evidence="2">The sequence shown here is derived from an EMBL/GenBank/DDBJ whole genome shotgun (WGS) entry which is preliminary data.</text>
</comment>
<feature type="region of interest" description="Disordered" evidence="1">
    <location>
        <begin position="113"/>
        <end position="187"/>
    </location>
</feature>
<evidence type="ECO:0000313" key="3">
    <source>
        <dbReference type="Proteomes" id="UP000230233"/>
    </source>
</evidence>
<keyword evidence="3" id="KW-1185">Reference proteome</keyword>
<sequence length="211" mass="23801">MVKAPECRPKVSQEEEAKEPEDAPPPQQAPPHPSTPEAQYLRRWMINPDEPTRGAAQAPPPPAAPEPDFFDEIFNLLRTTEQMRREAQAPPILTPEQQREVDQVLYMHRVFTRTPGRQPPMWDAQAPPPPAAAQDPPQQAPPPLTPEQEQEAEEALIRQMHWVISGDAQRGVPSPHPPLRPPGEGNFVIQNGRTYTWAEWENRLNARGGQQ</sequence>